<organism evidence="1 2">
    <name type="scientific">Methanoculleus frigidifontis</name>
    <dbReference type="NCBI Taxonomy" id="2584085"/>
    <lineage>
        <taxon>Archaea</taxon>
        <taxon>Methanobacteriati</taxon>
        <taxon>Methanobacteriota</taxon>
        <taxon>Stenosarchaea group</taxon>
        <taxon>Methanomicrobia</taxon>
        <taxon>Methanomicrobiales</taxon>
        <taxon>Methanomicrobiaceae</taxon>
        <taxon>Methanoculleus</taxon>
    </lineage>
</organism>
<dbReference type="Proteomes" id="UP001168338">
    <property type="component" value="Unassembled WGS sequence"/>
</dbReference>
<evidence type="ECO:0000313" key="1">
    <source>
        <dbReference type="EMBL" id="MDN7025531.1"/>
    </source>
</evidence>
<sequence length="140" mass="15491">MRTEGYILILFVSLSAITLVSAYAVASLSQGCITVLPVDREVAELGGDPVYHLAGDDFARHPALREMILDGKRVIRPTDTVLDGLPRFTNTTEYSTLSITPAEEEALISGYAWYLDEHLGVHNIILEYGGDYYRLAVSKR</sequence>
<gene>
    <name evidence="1" type="ORF">FGU65_11630</name>
</gene>
<proteinExistence type="predicted"/>
<reference evidence="1" key="1">
    <citation type="submission" date="2019-05" db="EMBL/GenBank/DDBJ databases">
        <title>Methanoculleus sp. FWC-SCC1, a methanogenic archaeon isolated from deep marine cold seep.</title>
        <authorList>
            <person name="Chen Y.-W."/>
            <person name="Chen S.-C."/>
            <person name="Teng N.-H."/>
            <person name="Lai M.-C."/>
        </authorList>
    </citation>
    <scope>NUCLEOTIDE SEQUENCE</scope>
    <source>
        <strain evidence="1">FWC-SCC1</strain>
    </source>
</reference>
<dbReference type="RefSeq" id="WP_301664693.1">
    <property type="nucleotide sequence ID" value="NZ_VCYH01000008.1"/>
</dbReference>
<name>A0ABT8MCC1_9EURY</name>
<keyword evidence="2" id="KW-1185">Reference proteome</keyword>
<evidence type="ECO:0000313" key="2">
    <source>
        <dbReference type="Proteomes" id="UP001168338"/>
    </source>
</evidence>
<dbReference type="EMBL" id="VCYH01000008">
    <property type="protein sequence ID" value="MDN7025531.1"/>
    <property type="molecule type" value="Genomic_DNA"/>
</dbReference>
<accession>A0ABT8MCC1</accession>
<protein>
    <submittedName>
        <fullName evidence="1">Uncharacterized protein</fullName>
    </submittedName>
</protein>
<comment type="caution">
    <text evidence="1">The sequence shown here is derived from an EMBL/GenBank/DDBJ whole genome shotgun (WGS) entry which is preliminary data.</text>
</comment>
<dbReference type="PROSITE" id="PS51257">
    <property type="entry name" value="PROKAR_LIPOPROTEIN"/>
    <property type="match status" value="1"/>
</dbReference>